<evidence type="ECO:0000313" key="4">
    <source>
        <dbReference type="EMBL" id="AWM38524.1"/>
    </source>
</evidence>
<accession>A0A2Z3HA18</accession>
<dbReference type="Pfam" id="PF18912">
    <property type="entry name" value="DZR_2"/>
    <property type="match status" value="1"/>
</dbReference>
<organism evidence="4 5">
    <name type="scientific">Gemmata obscuriglobus</name>
    <dbReference type="NCBI Taxonomy" id="114"/>
    <lineage>
        <taxon>Bacteria</taxon>
        <taxon>Pseudomonadati</taxon>
        <taxon>Planctomycetota</taxon>
        <taxon>Planctomycetia</taxon>
        <taxon>Gemmatales</taxon>
        <taxon>Gemmataceae</taxon>
        <taxon>Gemmata</taxon>
    </lineage>
</organism>
<dbReference type="InterPro" id="IPR044005">
    <property type="entry name" value="DZR_2"/>
</dbReference>
<evidence type="ECO:0000256" key="1">
    <source>
        <dbReference type="ARBA" id="ARBA00008007"/>
    </source>
</evidence>
<dbReference type="OrthoDB" id="9779910at2"/>
<proteinExistence type="inferred from homology"/>
<dbReference type="RefSeq" id="WP_071529251.1">
    <property type="nucleotide sequence ID" value="NZ_CP025958.1"/>
</dbReference>
<sequence>MLRATSELIRHAIGLVYPDSCLVCDAEEPPDGALRHGLCSECRRAIVSDPFPACPWCAQTVGPHADISKGCGECRGAGFAFDSAVRLGPYEGKLRDAILRMKLLSGEGLADRLGRVLVEERGTAHALAEIDTVVPVPLHWWRKWTRGYNQSEALAREIASSLGRSYEPRVLRRARFTTQHAQPTRSARLINMRDVFRVRSSARVAGKAVLLVDDVMTTGSTASVAAKALRDAGAERVVVAVLARR</sequence>
<dbReference type="InterPro" id="IPR000836">
    <property type="entry name" value="PRTase_dom"/>
</dbReference>
<evidence type="ECO:0000259" key="2">
    <source>
        <dbReference type="Pfam" id="PF00156"/>
    </source>
</evidence>
<keyword evidence="5" id="KW-1185">Reference proteome</keyword>
<evidence type="ECO:0000259" key="3">
    <source>
        <dbReference type="Pfam" id="PF18912"/>
    </source>
</evidence>
<dbReference type="Gene3D" id="3.40.50.2020">
    <property type="match status" value="1"/>
</dbReference>
<dbReference type="PANTHER" id="PTHR47505">
    <property type="entry name" value="DNA UTILIZATION PROTEIN YHGH"/>
    <property type="match status" value="1"/>
</dbReference>
<protein>
    <submittedName>
        <fullName evidence="4">ComF family protein</fullName>
    </submittedName>
</protein>
<dbReference type="EMBL" id="CP025958">
    <property type="protein sequence ID" value="AWM38524.1"/>
    <property type="molecule type" value="Genomic_DNA"/>
</dbReference>
<gene>
    <name evidence="4" type="ORF">C1280_17075</name>
</gene>
<dbReference type="PANTHER" id="PTHR47505:SF1">
    <property type="entry name" value="DNA UTILIZATION PROTEIN YHGH"/>
    <property type="match status" value="1"/>
</dbReference>
<dbReference type="KEGG" id="gog:C1280_17075"/>
<dbReference type="InterPro" id="IPR029057">
    <property type="entry name" value="PRTase-like"/>
</dbReference>
<evidence type="ECO:0000313" key="5">
    <source>
        <dbReference type="Proteomes" id="UP000245802"/>
    </source>
</evidence>
<name>A0A2Z3HA18_9BACT</name>
<dbReference type="InterPro" id="IPR051910">
    <property type="entry name" value="ComF/GntX_DNA_util-trans"/>
</dbReference>
<dbReference type="CDD" id="cd06223">
    <property type="entry name" value="PRTases_typeI"/>
    <property type="match status" value="1"/>
</dbReference>
<dbReference type="Proteomes" id="UP000245802">
    <property type="component" value="Chromosome"/>
</dbReference>
<feature type="domain" description="Phosphoribosyltransferase" evidence="2">
    <location>
        <begin position="153"/>
        <end position="245"/>
    </location>
</feature>
<comment type="similarity">
    <text evidence="1">Belongs to the ComF/GntX family.</text>
</comment>
<dbReference type="AlphaFoldDB" id="A0A2Z3HA18"/>
<dbReference type="Pfam" id="PF00156">
    <property type="entry name" value="Pribosyltran"/>
    <property type="match status" value="1"/>
</dbReference>
<reference evidence="4 5" key="1">
    <citation type="submission" date="2018-01" db="EMBL/GenBank/DDBJ databases">
        <title>G. obscuriglobus.</title>
        <authorList>
            <person name="Franke J."/>
            <person name="Blomberg W."/>
            <person name="Selmecki A."/>
        </authorList>
    </citation>
    <scope>NUCLEOTIDE SEQUENCE [LARGE SCALE GENOMIC DNA]</scope>
    <source>
        <strain evidence="4 5">DSM 5831</strain>
    </source>
</reference>
<feature type="domain" description="Double zinc ribbon" evidence="3">
    <location>
        <begin position="13"/>
        <end position="74"/>
    </location>
</feature>
<dbReference type="SUPFAM" id="SSF53271">
    <property type="entry name" value="PRTase-like"/>
    <property type="match status" value="1"/>
</dbReference>